<keyword evidence="4" id="KW-1185">Reference proteome</keyword>
<protein>
    <recommendedName>
        <fullName evidence="5">AMP-dependent synthetase/ligase domain-containing protein</fullName>
    </recommendedName>
</protein>
<dbReference type="PANTHER" id="PTHR24096">
    <property type="entry name" value="LONG-CHAIN-FATTY-ACID--COA LIGASE"/>
    <property type="match status" value="1"/>
</dbReference>
<name>A0A177TSA8_9BASI</name>
<proteinExistence type="predicted"/>
<dbReference type="Pfam" id="PF13193">
    <property type="entry name" value="AMP-binding_C"/>
    <property type="match status" value="1"/>
</dbReference>
<evidence type="ECO:0000259" key="2">
    <source>
        <dbReference type="Pfam" id="PF13193"/>
    </source>
</evidence>
<dbReference type="InterPro" id="IPR042099">
    <property type="entry name" value="ANL_N_sf"/>
</dbReference>
<reference evidence="3" key="2">
    <citation type="journal article" date="2019" name="IMA Fungus">
        <title>Genome sequencing and comparison of five Tilletia species to identify candidate genes for the detection of regulated species infecting wheat.</title>
        <authorList>
            <person name="Nguyen H.D.T."/>
            <person name="Sultana T."/>
            <person name="Kesanakurti P."/>
            <person name="Hambleton S."/>
        </authorList>
    </citation>
    <scope>NUCLEOTIDE SEQUENCE</scope>
    <source>
        <strain evidence="3">DAOMC 236416</strain>
    </source>
</reference>
<dbReference type="EMBL" id="LWDF02000012">
    <property type="protein sequence ID" value="KAE8260370.1"/>
    <property type="molecule type" value="Genomic_DNA"/>
</dbReference>
<dbReference type="Gene3D" id="3.30.300.30">
    <property type="match status" value="1"/>
</dbReference>
<comment type="caution">
    <text evidence="3">The sequence shown here is derived from an EMBL/GenBank/DDBJ whole genome shotgun (WGS) entry which is preliminary data.</text>
</comment>
<dbReference type="GO" id="GO:0016405">
    <property type="term" value="F:CoA-ligase activity"/>
    <property type="evidence" value="ECO:0007669"/>
    <property type="project" value="TreeGrafter"/>
</dbReference>
<dbReference type="PANTHER" id="PTHR24096:SF422">
    <property type="entry name" value="BCDNA.GH02901"/>
    <property type="match status" value="1"/>
</dbReference>
<sequence>MDNPSRIYSSTGPQVDHFPTDLDLYDFFFNYWPSTRPDLRKSGIPILIDEGTGISRTFEDLQYRTDTLSVGLSRELKLGQTSTVCLFSPNTLDYLPSLLAVHRLGGIVAPANPNLPAAELEQQLRMSGADAIVVVDIEPSRSAGIKAALSAGIPAEKVVLIQHPATVQAQGGARPKIDGHWTVDGLIERADRLIVDEGRNILETCRFHLSEDNRSRTALISFSSGTSGLPKGVRLSHMNPIANILQHCAHMKIPPRLRAGHHHLFEPGEDRALGMLPWFHIFGLVVVLSTSIWTGIGVVCVPRFQGTEALLQTTAKYKISHWYLVPPIIVKLTKEEAITDKFVPRLSHLKYTLSGAAPLKDDLARAFFRKFPGMKFGQGYGLTETCASVVMSPTSNDDYVLGSAGVILSNTQVRIMRPDGTDAAADEPGELYVRGPQVSMGYLNNEKETRQSYLPGGWFRTGDEVVLRGGDLIFVVDRLKEMIKVKGYQVAPAELEGTLLDSQDVLDVGVVGMPDESSGELPLAFISLSMDAQERVKRLGKLEEARIIEALMELVRSTKVQYKHLGGILIIPEVPKNPSGKILRKELKKLIPAQMPVIKATQSSGSGRRKFPALPSTTTVDKTGPRSRL</sequence>
<dbReference type="SUPFAM" id="SSF56801">
    <property type="entry name" value="Acetyl-CoA synthetase-like"/>
    <property type="match status" value="1"/>
</dbReference>
<dbReference type="Pfam" id="PF00501">
    <property type="entry name" value="AMP-binding"/>
    <property type="match status" value="1"/>
</dbReference>
<dbReference type="Gene3D" id="3.40.50.12780">
    <property type="entry name" value="N-terminal domain of ligase-like"/>
    <property type="match status" value="1"/>
</dbReference>
<feature type="domain" description="AMP-binding enzyme C-terminal" evidence="2">
    <location>
        <begin position="494"/>
        <end position="581"/>
    </location>
</feature>
<evidence type="ECO:0008006" key="5">
    <source>
        <dbReference type="Google" id="ProtNLM"/>
    </source>
</evidence>
<gene>
    <name evidence="3" type="ORF">A4X13_0g379</name>
</gene>
<reference evidence="3" key="1">
    <citation type="submission" date="2016-04" db="EMBL/GenBank/DDBJ databases">
        <authorList>
            <person name="Nguyen H.D."/>
            <person name="Samba Siva P."/>
            <person name="Cullis J."/>
            <person name="Levesque C.A."/>
            <person name="Hambleton S."/>
        </authorList>
    </citation>
    <scope>NUCLEOTIDE SEQUENCE</scope>
    <source>
        <strain evidence="3">DAOMC 236416</strain>
    </source>
</reference>
<evidence type="ECO:0000259" key="1">
    <source>
        <dbReference type="Pfam" id="PF00501"/>
    </source>
</evidence>
<evidence type="ECO:0000313" key="4">
    <source>
        <dbReference type="Proteomes" id="UP000077521"/>
    </source>
</evidence>
<dbReference type="InterPro" id="IPR045851">
    <property type="entry name" value="AMP-bd_C_sf"/>
</dbReference>
<accession>A0A177TSA8</accession>
<dbReference type="AlphaFoldDB" id="A0A177TSA8"/>
<evidence type="ECO:0000313" key="3">
    <source>
        <dbReference type="EMBL" id="KAE8260370.1"/>
    </source>
</evidence>
<dbReference type="InterPro" id="IPR020845">
    <property type="entry name" value="AMP-binding_CS"/>
</dbReference>
<dbReference type="InterPro" id="IPR000873">
    <property type="entry name" value="AMP-dep_synth/lig_dom"/>
</dbReference>
<dbReference type="InterPro" id="IPR025110">
    <property type="entry name" value="AMP-bd_C"/>
</dbReference>
<dbReference type="PROSITE" id="PS00455">
    <property type="entry name" value="AMP_BINDING"/>
    <property type="match status" value="1"/>
</dbReference>
<feature type="domain" description="AMP-dependent synthetase/ligase" evidence="1">
    <location>
        <begin position="44"/>
        <end position="443"/>
    </location>
</feature>
<organism evidence="3 4">
    <name type="scientific">Tilletia indica</name>
    <dbReference type="NCBI Taxonomy" id="43049"/>
    <lineage>
        <taxon>Eukaryota</taxon>
        <taxon>Fungi</taxon>
        <taxon>Dikarya</taxon>
        <taxon>Basidiomycota</taxon>
        <taxon>Ustilaginomycotina</taxon>
        <taxon>Exobasidiomycetes</taxon>
        <taxon>Tilletiales</taxon>
        <taxon>Tilletiaceae</taxon>
        <taxon>Tilletia</taxon>
    </lineage>
</organism>
<dbReference type="Proteomes" id="UP000077521">
    <property type="component" value="Unassembled WGS sequence"/>
</dbReference>